<dbReference type="Proteomes" id="UP000696280">
    <property type="component" value="Unassembled WGS sequence"/>
</dbReference>
<accession>A0A9N9L9K6</accession>
<dbReference type="AlphaFoldDB" id="A0A9N9L9K6"/>
<comment type="caution">
    <text evidence="1">The sequence shown here is derived from an EMBL/GenBank/DDBJ whole genome shotgun (WGS) entry which is preliminary data.</text>
</comment>
<protein>
    <submittedName>
        <fullName evidence="1">Uncharacterized protein</fullName>
    </submittedName>
</protein>
<proteinExistence type="predicted"/>
<reference evidence="1" key="1">
    <citation type="submission" date="2021-07" db="EMBL/GenBank/DDBJ databases">
        <authorList>
            <person name="Durling M."/>
        </authorList>
    </citation>
    <scope>NUCLEOTIDE SEQUENCE</scope>
</reference>
<dbReference type="EMBL" id="CAJVRL010000096">
    <property type="protein sequence ID" value="CAG8960195.1"/>
    <property type="molecule type" value="Genomic_DNA"/>
</dbReference>
<organism evidence="1 2">
    <name type="scientific">Hymenoscyphus fraxineus</name>
    <dbReference type="NCBI Taxonomy" id="746836"/>
    <lineage>
        <taxon>Eukaryota</taxon>
        <taxon>Fungi</taxon>
        <taxon>Dikarya</taxon>
        <taxon>Ascomycota</taxon>
        <taxon>Pezizomycotina</taxon>
        <taxon>Leotiomycetes</taxon>
        <taxon>Helotiales</taxon>
        <taxon>Helotiaceae</taxon>
        <taxon>Hymenoscyphus</taxon>
    </lineage>
</organism>
<name>A0A9N9L9K6_9HELO</name>
<evidence type="ECO:0000313" key="2">
    <source>
        <dbReference type="Proteomes" id="UP000696280"/>
    </source>
</evidence>
<sequence length="85" mass="9507">MAHFLASQNDLTVPSAQLKQLVPEPTIGNVRLLTNRFWEKKSRARPGITLAAIPMSYLKNEAREVVLRCSLEIHHIVTSKVDAVS</sequence>
<keyword evidence="2" id="KW-1185">Reference proteome</keyword>
<evidence type="ECO:0000313" key="1">
    <source>
        <dbReference type="EMBL" id="CAG8960195.1"/>
    </source>
</evidence>
<gene>
    <name evidence="1" type="ORF">HYFRA_00010674</name>
</gene>